<proteinExistence type="predicted"/>
<gene>
    <name evidence="1" type="ORF">UABAM_06396</name>
</gene>
<dbReference type="KEGG" id="uam:UABAM_06396"/>
<dbReference type="RefSeq" id="WP_151972043.1">
    <property type="nucleotide sequence ID" value="NZ_AP019860.1"/>
</dbReference>
<evidence type="ECO:0000313" key="2">
    <source>
        <dbReference type="Proteomes" id="UP000326354"/>
    </source>
</evidence>
<evidence type="ECO:0000313" key="1">
    <source>
        <dbReference type="EMBL" id="BBM87980.1"/>
    </source>
</evidence>
<reference evidence="1 2" key="1">
    <citation type="submission" date="2019-08" db="EMBL/GenBank/DDBJ databases">
        <title>Complete genome sequence of Candidatus Uab amorphum.</title>
        <authorList>
            <person name="Shiratori T."/>
            <person name="Suzuki S."/>
            <person name="Kakizawa Y."/>
            <person name="Ishida K."/>
        </authorList>
    </citation>
    <scope>NUCLEOTIDE SEQUENCE [LARGE SCALE GENOMIC DNA]</scope>
    <source>
        <strain evidence="1 2">SRT547</strain>
    </source>
</reference>
<accession>A0A5S9IVR8</accession>
<organism evidence="1 2">
    <name type="scientific">Uabimicrobium amorphum</name>
    <dbReference type="NCBI Taxonomy" id="2596890"/>
    <lineage>
        <taxon>Bacteria</taxon>
        <taxon>Pseudomonadati</taxon>
        <taxon>Planctomycetota</taxon>
        <taxon>Candidatus Uabimicrobiia</taxon>
        <taxon>Candidatus Uabimicrobiales</taxon>
        <taxon>Candidatus Uabimicrobiaceae</taxon>
        <taxon>Candidatus Uabimicrobium</taxon>
    </lineage>
</organism>
<protein>
    <submittedName>
        <fullName evidence="1">Uncharacterized protein</fullName>
    </submittedName>
</protein>
<sequence>MNYFAFVIALFFVGCSSNLMVLNKELIDKFNLSEENLKSLQVYVSEDVEMRKIEDNDSIVKDGQITPNAQKDIQDVIIEEMTPGVILIVDEDILAVSFQKGSALIFSDQDAAYIISTNDGKVNFNGSEYLLVDGFDAFLYVDANFEEVSEKTQTITGQPIDE</sequence>
<dbReference type="Proteomes" id="UP000326354">
    <property type="component" value="Chromosome"/>
</dbReference>
<dbReference type="AlphaFoldDB" id="A0A5S9IVR8"/>
<dbReference type="EMBL" id="AP019860">
    <property type="protein sequence ID" value="BBM87980.1"/>
    <property type="molecule type" value="Genomic_DNA"/>
</dbReference>
<keyword evidence="2" id="KW-1185">Reference proteome</keyword>
<name>A0A5S9IVR8_UABAM</name>